<reference evidence="10" key="1">
    <citation type="journal article" date="2019" name="Int. J. Syst. Evol. Microbiol.">
        <title>The Global Catalogue of Microorganisms (GCM) 10K type strain sequencing project: providing services to taxonomists for standard genome sequencing and annotation.</title>
        <authorList>
            <consortium name="The Broad Institute Genomics Platform"/>
            <consortium name="The Broad Institute Genome Sequencing Center for Infectious Disease"/>
            <person name="Wu L."/>
            <person name="Ma J."/>
        </authorList>
    </citation>
    <scope>NUCLEOTIDE SEQUENCE [LARGE SCALE GENOMIC DNA]</scope>
    <source>
        <strain evidence="10">CCUG 50754</strain>
    </source>
</reference>
<keyword evidence="2 7" id="KW-0813">Transport</keyword>
<evidence type="ECO:0000313" key="9">
    <source>
        <dbReference type="EMBL" id="MFD0780146.1"/>
    </source>
</evidence>
<comment type="subcellular location">
    <subcellularLocation>
        <location evidence="1 7">Cell membrane</location>
        <topology evidence="1 7">Multi-pass membrane protein</topology>
    </subcellularLocation>
</comment>
<feature type="transmembrane region" description="Helical" evidence="7">
    <location>
        <begin position="109"/>
        <end position="126"/>
    </location>
</feature>
<feature type="domain" description="ABC transmembrane type-1" evidence="8">
    <location>
        <begin position="72"/>
        <end position="280"/>
    </location>
</feature>
<dbReference type="PANTHER" id="PTHR43005:SF2">
    <property type="entry name" value="INTEGRAL MEMBRANE SUGAR TRANSPORT PROTEIN"/>
    <property type="match status" value="1"/>
</dbReference>
<name>A0ABW2ZNR3_9MICO</name>
<keyword evidence="6 7" id="KW-0472">Membrane</keyword>
<comment type="similarity">
    <text evidence="7">Belongs to the binding-protein-dependent transport system permease family.</text>
</comment>
<evidence type="ECO:0000256" key="4">
    <source>
        <dbReference type="ARBA" id="ARBA00022692"/>
    </source>
</evidence>
<evidence type="ECO:0000256" key="6">
    <source>
        <dbReference type="ARBA" id="ARBA00023136"/>
    </source>
</evidence>
<dbReference type="InterPro" id="IPR035906">
    <property type="entry name" value="MetI-like_sf"/>
</dbReference>
<dbReference type="SUPFAM" id="SSF161098">
    <property type="entry name" value="MetI-like"/>
    <property type="match status" value="1"/>
</dbReference>
<dbReference type="Gene3D" id="1.10.3720.10">
    <property type="entry name" value="MetI-like"/>
    <property type="match status" value="1"/>
</dbReference>
<dbReference type="Proteomes" id="UP001597042">
    <property type="component" value="Unassembled WGS sequence"/>
</dbReference>
<organism evidence="9 10">
    <name type="scientific">Microbacterium koreense</name>
    <dbReference type="NCBI Taxonomy" id="323761"/>
    <lineage>
        <taxon>Bacteria</taxon>
        <taxon>Bacillati</taxon>
        <taxon>Actinomycetota</taxon>
        <taxon>Actinomycetes</taxon>
        <taxon>Micrococcales</taxon>
        <taxon>Microbacteriaceae</taxon>
        <taxon>Microbacterium</taxon>
    </lineage>
</organism>
<keyword evidence="10" id="KW-1185">Reference proteome</keyword>
<protein>
    <submittedName>
        <fullName evidence="9">Carbohydrate ABC transporter permease</fullName>
    </submittedName>
</protein>
<dbReference type="CDD" id="cd06261">
    <property type="entry name" value="TM_PBP2"/>
    <property type="match status" value="1"/>
</dbReference>
<dbReference type="PANTHER" id="PTHR43005">
    <property type="entry name" value="BLR7065 PROTEIN"/>
    <property type="match status" value="1"/>
</dbReference>
<evidence type="ECO:0000256" key="7">
    <source>
        <dbReference type="RuleBase" id="RU363032"/>
    </source>
</evidence>
<dbReference type="Pfam" id="PF00528">
    <property type="entry name" value="BPD_transp_1"/>
    <property type="match status" value="1"/>
</dbReference>
<accession>A0ABW2ZNR3</accession>
<dbReference type="InterPro" id="IPR000515">
    <property type="entry name" value="MetI-like"/>
</dbReference>
<evidence type="ECO:0000256" key="1">
    <source>
        <dbReference type="ARBA" id="ARBA00004651"/>
    </source>
</evidence>
<feature type="transmembrane region" description="Helical" evidence="7">
    <location>
        <begin position="258"/>
        <end position="281"/>
    </location>
</feature>
<feature type="transmembrane region" description="Helical" evidence="7">
    <location>
        <begin position="217"/>
        <end position="237"/>
    </location>
</feature>
<sequence length="296" mass="32812">MKKPSFWARTKLAFPLYPMMIVVLLVSQLPFVITIWYSLNDWNLVTSRSGPEFVGLENYATIFTEPEFLQAAWNTIVMTVGGVLASFVLGLMLALLVNREFRGRGIVRTLLIIPFLVLPAATALLWKNTMLGTTYGIVNWAIGLVGIPAVDWLGQYPMLSVIIILTWQWSPFFMLILLAGLQSEDPSTIEAAKVDGAGAFARFRELTWRHLRPYSELSIVLGTIYIIQTFDIVYLAAPGSATTNIPYYLYQRAFRGLEIGQASAMAVVVLIATLIIASIGLRVASNLLKTTEGRAS</sequence>
<comment type="caution">
    <text evidence="9">The sequence shown here is derived from an EMBL/GenBank/DDBJ whole genome shotgun (WGS) entry which is preliminary data.</text>
</comment>
<evidence type="ECO:0000256" key="2">
    <source>
        <dbReference type="ARBA" id="ARBA00022448"/>
    </source>
</evidence>
<gene>
    <name evidence="9" type="ORF">ACFQZV_02385</name>
</gene>
<feature type="transmembrane region" description="Helical" evidence="7">
    <location>
        <begin position="161"/>
        <end position="181"/>
    </location>
</feature>
<dbReference type="RefSeq" id="WP_378752921.1">
    <property type="nucleotide sequence ID" value="NZ_JBHSSV010000012.1"/>
</dbReference>
<keyword evidence="3" id="KW-1003">Cell membrane</keyword>
<evidence type="ECO:0000256" key="5">
    <source>
        <dbReference type="ARBA" id="ARBA00022989"/>
    </source>
</evidence>
<evidence type="ECO:0000259" key="8">
    <source>
        <dbReference type="PROSITE" id="PS50928"/>
    </source>
</evidence>
<proteinExistence type="inferred from homology"/>
<dbReference type="EMBL" id="JBHTIM010000001">
    <property type="protein sequence ID" value="MFD0780146.1"/>
    <property type="molecule type" value="Genomic_DNA"/>
</dbReference>
<keyword evidence="5 7" id="KW-1133">Transmembrane helix</keyword>
<dbReference type="PROSITE" id="PS50928">
    <property type="entry name" value="ABC_TM1"/>
    <property type="match status" value="1"/>
</dbReference>
<evidence type="ECO:0000256" key="3">
    <source>
        <dbReference type="ARBA" id="ARBA00022475"/>
    </source>
</evidence>
<feature type="transmembrane region" description="Helical" evidence="7">
    <location>
        <begin position="76"/>
        <end position="97"/>
    </location>
</feature>
<feature type="transmembrane region" description="Helical" evidence="7">
    <location>
        <begin position="12"/>
        <end position="39"/>
    </location>
</feature>
<evidence type="ECO:0000313" key="10">
    <source>
        <dbReference type="Proteomes" id="UP001597042"/>
    </source>
</evidence>
<keyword evidence="4 7" id="KW-0812">Transmembrane</keyword>